<protein>
    <submittedName>
        <fullName evidence="2">Uncharacterized protein</fullName>
    </submittedName>
</protein>
<dbReference type="Gene3D" id="3.90.550.50">
    <property type="match status" value="1"/>
</dbReference>
<reference evidence="2" key="2">
    <citation type="submission" date="2023-06" db="EMBL/GenBank/DDBJ databases">
        <authorList>
            <person name="Ma L."/>
            <person name="Liu K.-W."/>
            <person name="Li Z."/>
            <person name="Hsiao Y.-Y."/>
            <person name="Qi Y."/>
            <person name="Fu T."/>
            <person name="Tang G."/>
            <person name="Zhang D."/>
            <person name="Sun W.-H."/>
            <person name="Liu D.-K."/>
            <person name="Li Y."/>
            <person name="Chen G.-Z."/>
            <person name="Liu X.-D."/>
            <person name="Liao X.-Y."/>
            <person name="Jiang Y.-T."/>
            <person name="Yu X."/>
            <person name="Hao Y."/>
            <person name="Huang J."/>
            <person name="Zhao X.-W."/>
            <person name="Ke S."/>
            <person name="Chen Y.-Y."/>
            <person name="Wu W.-L."/>
            <person name="Hsu J.-L."/>
            <person name="Lin Y.-F."/>
            <person name="Huang M.-D."/>
            <person name="Li C.-Y."/>
            <person name="Huang L."/>
            <person name="Wang Z.-W."/>
            <person name="Zhao X."/>
            <person name="Zhong W.-Y."/>
            <person name="Peng D.-H."/>
            <person name="Ahmad S."/>
            <person name="Lan S."/>
            <person name="Zhang J.-S."/>
            <person name="Tsai W.-C."/>
            <person name="Van De Peer Y."/>
            <person name="Liu Z.-J."/>
        </authorList>
    </citation>
    <scope>NUCLEOTIDE SEQUENCE</scope>
    <source>
        <strain evidence="2">SCP</strain>
        <tissue evidence="2">Leaves</tissue>
    </source>
</reference>
<reference evidence="2" key="1">
    <citation type="journal article" date="2023" name="Nat. Commun.">
        <title>Diploid and tetraploid genomes of Acorus and the evolution of monocots.</title>
        <authorList>
            <person name="Ma L."/>
            <person name="Liu K.W."/>
            <person name="Li Z."/>
            <person name="Hsiao Y.Y."/>
            <person name="Qi Y."/>
            <person name="Fu T."/>
            <person name="Tang G.D."/>
            <person name="Zhang D."/>
            <person name="Sun W.H."/>
            <person name="Liu D.K."/>
            <person name="Li Y."/>
            <person name="Chen G.Z."/>
            <person name="Liu X.D."/>
            <person name="Liao X.Y."/>
            <person name="Jiang Y.T."/>
            <person name="Yu X."/>
            <person name="Hao Y."/>
            <person name="Huang J."/>
            <person name="Zhao X.W."/>
            <person name="Ke S."/>
            <person name="Chen Y.Y."/>
            <person name="Wu W.L."/>
            <person name="Hsu J.L."/>
            <person name="Lin Y.F."/>
            <person name="Huang M.D."/>
            <person name="Li C.Y."/>
            <person name="Huang L."/>
            <person name="Wang Z.W."/>
            <person name="Zhao X."/>
            <person name="Zhong W.Y."/>
            <person name="Peng D.H."/>
            <person name="Ahmad S."/>
            <person name="Lan S."/>
            <person name="Zhang J.S."/>
            <person name="Tsai W.C."/>
            <person name="Van de Peer Y."/>
            <person name="Liu Z.J."/>
        </authorList>
    </citation>
    <scope>NUCLEOTIDE SEQUENCE</scope>
    <source>
        <strain evidence="2">SCP</strain>
    </source>
</reference>
<dbReference type="FunFam" id="3.90.550.50:FF:000006">
    <property type="entry name" value="Fringe-related protein-like"/>
    <property type="match status" value="1"/>
</dbReference>
<dbReference type="AlphaFoldDB" id="A0AAV9AES8"/>
<evidence type="ECO:0000256" key="1">
    <source>
        <dbReference type="SAM" id="Phobius"/>
    </source>
</evidence>
<dbReference type="Pfam" id="PF04646">
    <property type="entry name" value="DUF604"/>
    <property type="match status" value="1"/>
</dbReference>
<evidence type="ECO:0000313" key="2">
    <source>
        <dbReference type="EMBL" id="KAK1262658.1"/>
    </source>
</evidence>
<dbReference type="EMBL" id="JAUJYN010000010">
    <property type="protein sequence ID" value="KAK1262658.1"/>
    <property type="molecule type" value="Genomic_DNA"/>
</dbReference>
<accession>A0AAV9AES8</accession>
<sequence length="498" mass="57208">MARDHQVKVQDHQVTADSLIFYQQQCPTKRSRTPRTAFLFFLLFLSIFYIFHSQNILPTSSLPHILSSTHITITTSSNTLNTTSQPTDLQHIVFGIAAAAGLWDKRKAYLKSWWRPHEMLGFVWLDDPVDTATDDHLLPPIRISSDTSNFPYSHPTGDRSAIRITRIVSETLRSKAFEDLNIRWLVMCDDDTVFVPDNLVRVLNKYDHRQFYYIGSVSESHLQNIYFSYNMAYGGGGFAISYPLAVTLERMQDQCVMKYPNLYGSDDRMHACMAELGVPLTREPGFHQFDIYGDPFGLLAAHPVTPLVSLHHLDLFEPVFPNMTSADAVNRLFEPTRFDSAAIAQQSICYVEGKWTVSVSWGFAVQVIRGVVTPREMELPARTFQNWYPSADYKGFSFNTRALFRQPCQKPFVYYFSTVQYDRDSERTVTDYQCKWKMESPEYIERVVVYKKPDPSLWNKGYLIKAPRRNCCRVLPSTEKGTMEVDVGLCVNGEFVEA</sequence>
<keyword evidence="3" id="KW-1185">Reference proteome</keyword>
<keyword evidence="1" id="KW-0472">Membrane</keyword>
<dbReference type="Proteomes" id="UP001179952">
    <property type="component" value="Unassembled WGS sequence"/>
</dbReference>
<comment type="caution">
    <text evidence="2">The sequence shown here is derived from an EMBL/GenBank/DDBJ whole genome shotgun (WGS) entry which is preliminary data.</text>
</comment>
<feature type="transmembrane region" description="Helical" evidence="1">
    <location>
        <begin position="37"/>
        <end position="57"/>
    </location>
</feature>
<dbReference type="InterPro" id="IPR006740">
    <property type="entry name" value="DUF604"/>
</dbReference>
<gene>
    <name evidence="2" type="ORF">QJS04_geneDACA023710</name>
</gene>
<name>A0AAV9AES8_ACOGR</name>
<organism evidence="2 3">
    <name type="scientific">Acorus gramineus</name>
    <name type="common">Dwarf sweet flag</name>
    <dbReference type="NCBI Taxonomy" id="55184"/>
    <lineage>
        <taxon>Eukaryota</taxon>
        <taxon>Viridiplantae</taxon>
        <taxon>Streptophyta</taxon>
        <taxon>Embryophyta</taxon>
        <taxon>Tracheophyta</taxon>
        <taxon>Spermatophyta</taxon>
        <taxon>Magnoliopsida</taxon>
        <taxon>Liliopsida</taxon>
        <taxon>Acoraceae</taxon>
        <taxon>Acorus</taxon>
    </lineage>
</organism>
<proteinExistence type="predicted"/>
<keyword evidence="1" id="KW-1133">Transmembrane helix</keyword>
<dbReference type="PANTHER" id="PTHR10811">
    <property type="entry name" value="FRINGE-RELATED"/>
    <property type="match status" value="1"/>
</dbReference>
<evidence type="ECO:0000313" key="3">
    <source>
        <dbReference type="Proteomes" id="UP001179952"/>
    </source>
</evidence>
<keyword evidence="1" id="KW-0812">Transmembrane</keyword>